<proteinExistence type="predicted"/>
<dbReference type="RefSeq" id="WP_279529469.1">
    <property type="nucleotide sequence ID" value="NZ_CP122312.1"/>
</dbReference>
<dbReference type="AlphaFoldDB" id="A0ABD5Z3G8"/>
<dbReference type="Proteomes" id="UP001596447">
    <property type="component" value="Unassembled WGS sequence"/>
</dbReference>
<organism evidence="1 2">
    <name type="scientific">Halospeciosus flavus</name>
    <dbReference type="NCBI Taxonomy" id="3032283"/>
    <lineage>
        <taxon>Archaea</taxon>
        <taxon>Methanobacteriati</taxon>
        <taxon>Methanobacteriota</taxon>
        <taxon>Stenosarchaea group</taxon>
        <taxon>Halobacteria</taxon>
        <taxon>Halobacteriales</taxon>
        <taxon>Halobacteriaceae</taxon>
        <taxon>Halospeciosus</taxon>
    </lineage>
</organism>
<comment type="caution">
    <text evidence="1">The sequence shown here is derived from an EMBL/GenBank/DDBJ whole genome shotgun (WGS) entry which is preliminary data.</text>
</comment>
<gene>
    <name evidence="1" type="ORF">ACFQJ9_08960</name>
</gene>
<protein>
    <submittedName>
        <fullName evidence="1">Uncharacterized protein</fullName>
    </submittedName>
</protein>
<evidence type="ECO:0000313" key="1">
    <source>
        <dbReference type="EMBL" id="MFC7199540.1"/>
    </source>
</evidence>
<name>A0ABD5Z3G8_9EURY</name>
<accession>A0ABD5Z3G8</accession>
<dbReference type="EMBL" id="JBHTAR010000011">
    <property type="protein sequence ID" value="MFC7199540.1"/>
    <property type="molecule type" value="Genomic_DNA"/>
</dbReference>
<reference evidence="1 2" key="1">
    <citation type="journal article" date="2019" name="Int. J. Syst. Evol. Microbiol.">
        <title>The Global Catalogue of Microorganisms (GCM) 10K type strain sequencing project: providing services to taxonomists for standard genome sequencing and annotation.</title>
        <authorList>
            <consortium name="The Broad Institute Genomics Platform"/>
            <consortium name="The Broad Institute Genome Sequencing Center for Infectious Disease"/>
            <person name="Wu L."/>
            <person name="Ma J."/>
        </authorList>
    </citation>
    <scope>NUCLEOTIDE SEQUENCE [LARGE SCALE GENOMIC DNA]</scope>
    <source>
        <strain evidence="1 2">XZGYJ-43</strain>
    </source>
</reference>
<evidence type="ECO:0000313" key="2">
    <source>
        <dbReference type="Proteomes" id="UP001596447"/>
    </source>
</evidence>
<keyword evidence="2" id="KW-1185">Reference proteome</keyword>
<sequence length="50" mass="5792">MTPSVVIVQGGEEIERHDVETWWYDKATLNIRYPNGEVEEFPGGNVMKRL</sequence>